<evidence type="ECO:0000313" key="1">
    <source>
        <dbReference type="Proteomes" id="UP000050640"/>
    </source>
</evidence>
<protein>
    <submittedName>
        <fullName evidence="2">RING-type domain-containing protein</fullName>
    </submittedName>
</protein>
<dbReference type="Proteomes" id="UP000050640">
    <property type="component" value="Unplaced"/>
</dbReference>
<name>A0A0R3RPW8_9BILA</name>
<dbReference type="InterPro" id="IPR013083">
    <property type="entry name" value="Znf_RING/FYVE/PHD"/>
</dbReference>
<evidence type="ECO:0000313" key="2">
    <source>
        <dbReference type="WBParaSite" id="EEL_0000367801-mRNA-1"/>
    </source>
</evidence>
<reference evidence="2" key="1">
    <citation type="submission" date="2017-02" db="UniProtKB">
        <authorList>
            <consortium name="WormBaseParasite"/>
        </authorList>
    </citation>
    <scope>IDENTIFICATION</scope>
</reference>
<dbReference type="SUPFAM" id="SSF57850">
    <property type="entry name" value="RING/U-box"/>
    <property type="match status" value="1"/>
</dbReference>
<sequence>MEAQPGPSRVLKRSAVSFADSENPLNMRQWTLMKKEQIDYLTIEERKVLSTACQVVPTVDPSYVFDLITKKSMSNVESIVEHLFGYEYPTIKQRVRRECVETSRKAFLCEDGQEFDCARFLEVYPDPEAFFDQKRQTDEVYMRHAMAFLSRKFGEYDVKFIKKLLLNSNKQLLPAYRILKEHVKAFAKDRNAPHFVTSSNLKVKFRRLSNSGKIPDYPDSLDELFFREAQFCLFEDEILACKASIAARRKKALEDAEREGLLKECIICCEDNYLEEDIIKCNYGDHEFCKNCVKQHAEAQIGEGSLQLLIMGRKGSKR</sequence>
<dbReference type="Gene3D" id="3.30.40.10">
    <property type="entry name" value="Zinc/RING finger domain, C3HC4 (zinc finger)"/>
    <property type="match status" value="1"/>
</dbReference>
<accession>A0A0R3RPW8</accession>
<dbReference type="AlphaFoldDB" id="A0A0R3RPW8"/>
<organism evidence="1 2">
    <name type="scientific">Elaeophora elaphi</name>
    <dbReference type="NCBI Taxonomy" id="1147741"/>
    <lineage>
        <taxon>Eukaryota</taxon>
        <taxon>Metazoa</taxon>
        <taxon>Ecdysozoa</taxon>
        <taxon>Nematoda</taxon>
        <taxon>Chromadorea</taxon>
        <taxon>Rhabditida</taxon>
        <taxon>Spirurina</taxon>
        <taxon>Spiruromorpha</taxon>
        <taxon>Filarioidea</taxon>
        <taxon>Onchocercidae</taxon>
        <taxon>Elaeophora</taxon>
    </lineage>
</organism>
<dbReference type="WBParaSite" id="EEL_0000367801-mRNA-1">
    <property type="protein sequence ID" value="EEL_0000367801-mRNA-1"/>
    <property type="gene ID" value="EEL_0000367801"/>
</dbReference>
<dbReference type="STRING" id="1147741.A0A0R3RPW8"/>
<keyword evidence="1" id="KW-1185">Reference proteome</keyword>
<proteinExistence type="predicted"/>